<proteinExistence type="predicted"/>
<name>A0A939FP14_9ACTN</name>
<dbReference type="InterPro" id="IPR019587">
    <property type="entry name" value="Polyketide_cyclase/dehydratase"/>
</dbReference>
<gene>
    <name evidence="1" type="ORF">J1792_11915</name>
</gene>
<organism evidence="1 2">
    <name type="scientific">Streptomyces triculaminicus</name>
    <dbReference type="NCBI Taxonomy" id="2816232"/>
    <lineage>
        <taxon>Bacteria</taxon>
        <taxon>Bacillati</taxon>
        <taxon>Actinomycetota</taxon>
        <taxon>Actinomycetes</taxon>
        <taxon>Kitasatosporales</taxon>
        <taxon>Streptomycetaceae</taxon>
        <taxon>Streptomyces</taxon>
    </lineage>
</organism>
<dbReference type="InterPro" id="IPR023393">
    <property type="entry name" value="START-like_dom_sf"/>
</dbReference>
<dbReference type="RefSeq" id="WP_086574483.1">
    <property type="nucleotide sequence ID" value="NZ_JAFMOF010000002.1"/>
</dbReference>
<comment type="caution">
    <text evidence="1">The sequence shown here is derived from an EMBL/GenBank/DDBJ whole genome shotgun (WGS) entry which is preliminary data.</text>
</comment>
<protein>
    <submittedName>
        <fullName evidence="1">SRPBCC family protein</fullName>
    </submittedName>
</protein>
<evidence type="ECO:0000313" key="1">
    <source>
        <dbReference type="EMBL" id="MBO0653467.1"/>
    </source>
</evidence>
<dbReference type="Pfam" id="PF10604">
    <property type="entry name" value="Polyketide_cyc2"/>
    <property type="match status" value="1"/>
</dbReference>
<evidence type="ECO:0000313" key="2">
    <source>
        <dbReference type="Proteomes" id="UP000664781"/>
    </source>
</evidence>
<sequence length="172" mass="19624">MPLVLMARRRTHSPHHYRFRDAWTLPAPPDTVYTVLEAVADYPSWWPQVRRVHQADDISGTVHIRSLLPYGLTLTARQSRRDPHARVLEVVVHGDLEGWARWTVLPHGTTGSIARFEQDVDATKPLMRRLAVPARPLFRANHAWMMRGGRRGLRALLESRPQGRPEAGPEGI</sequence>
<dbReference type="Gene3D" id="3.30.530.20">
    <property type="match status" value="1"/>
</dbReference>
<dbReference type="EMBL" id="JAFMOF010000002">
    <property type="protein sequence ID" value="MBO0653467.1"/>
    <property type="molecule type" value="Genomic_DNA"/>
</dbReference>
<dbReference type="AlphaFoldDB" id="A0A939FP14"/>
<reference evidence="1" key="1">
    <citation type="submission" date="2021-03" db="EMBL/GenBank/DDBJ databases">
        <title>Streptomyces strains.</title>
        <authorList>
            <person name="Lund M.B."/>
            <person name="Toerring T."/>
        </authorList>
    </citation>
    <scope>NUCLEOTIDE SEQUENCE</scope>
    <source>
        <strain evidence="1">JCM 4242</strain>
    </source>
</reference>
<dbReference type="Proteomes" id="UP000664781">
    <property type="component" value="Unassembled WGS sequence"/>
</dbReference>
<dbReference type="SUPFAM" id="SSF55961">
    <property type="entry name" value="Bet v1-like"/>
    <property type="match status" value="1"/>
</dbReference>
<keyword evidence="2" id="KW-1185">Reference proteome</keyword>
<accession>A0A939FP14</accession>